<dbReference type="AlphaFoldDB" id="A0A2C5Y119"/>
<evidence type="ECO:0000313" key="3">
    <source>
        <dbReference type="EMBL" id="PHH60912.1"/>
    </source>
</evidence>
<keyword evidence="4" id="KW-1185">Reference proteome</keyword>
<dbReference type="GO" id="GO:0004553">
    <property type="term" value="F:hydrolase activity, hydrolyzing O-glycosyl compounds"/>
    <property type="evidence" value="ECO:0007669"/>
    <property type="project" value="InterPro"/>
</dbReference>
<proteinExistence type="predicted"/>
<dbReference type="PROSITE" id="PS51762">
    <property type="entry name" value="GH16_2"/>
    <property type="match status" value="1"/>
</dbReference>
<gene>
    <name evidence="3" type="ORF">CDD81_1023</name>
</gene>
<dbReference type="CDD" id="cd02181">
    <property type="entry name" value="GH16_fungal_Lam16A_glucanase"/>
    <property type="match status" value="1"/>
</dbReference>
<evidence type="ECO:0000313" key="4">
    <source>
        <dbReference type="Proteomes" id="UP000226192"/>
    </source>
</evidence>
<dbReference type="EMBL" id="NJET01000123">
    <property type="protein sequence ID" value="PHH60912.1"/>
    <property type="molecule type" value="Genomic_DNA"/>
</dbReference>
<name>A0A2C5Y119_9HYPO</name>
<reference evidence="3 4" key="1">
    <citation type="submission" date="2017-06" db="EMBL/GenBank/DDBJ databases">
        <title>Ant-infecting Ophiocordyceps genomes reveal a high diversity of potential behavioral manipulation genes and a possible major role for enterotoxins.</title>
        <authorList>
            <person name="De Bekker C."/>
            <person name="Evans H.C."/>
            <person name="Brachmann A."/>
            <person name="Hughes D.P."/>
        </authorList>
    </citation>
    <scope>NUCLEOTIDE SEQUENCE [LARGE SCALE GENOMIC DNA]</scope>
    <source>
        <strain evidence="3 4">Map64</strain>
    </source>
</reference>
<keyword evidence="1" id="KW-1133">Transmembrane helix</keyword>
<dbReference type="OrthoDB" id="192832at2759"/>
<dbReference type="Gene3D" id="2.60.120.200">
    <property type="match status" value="1"/>
</dbReference>
<dbReference type="Proteomes" id="UP000226192">
    <property type="component" value="Unassembled WGS sequence"/>
</dbReference>
<dbReference type="GO" id="GO:0009251">
    <property type="term" value="P:glucan catabolic process"/>
    <property type="evidence" value="ECO:0007669"/>
    <property type="project" value="TreeGrafter"/>
</dbReference>
<protein>
    <recommendedName>
        <fullName evidence="2">GH16 domain-containing protein</fullName>
    </recommendedName>
</protein>
<dbReference type="SUPFAM" id="SSF49899">
    <property type="entry name" value="Concanavalin A-like lectins/glucanases"/>
    <property type="match status" value="1"/>
</dbReference>
<organism evidence="3 4">
    <name type="scientific">Ophiocordyceps australis</name>
    <dbReference type="NCBI Taxonomy" id="1399860"/>
    <lineage>
        <taxon>Eukaryota</taxon>
        <taxon>Fungi</taxon>
        <taxon>Dikarya</taxon>
        <taxon>Ascomycota</taxon>
        <taxon>Pezizomycotina</taxon>
        <taxon>Sordariomycetes</taxon>
        <taxon>Hypocreomycetidae</taxon>
        <taxon>Hypocreales</taxon>
        <taxon>Ophiocordycipitaceae</taxon>
        <taxon>Ophiocordyceps</taxon>
    </lineage>
</organism>
<dbReference type="InterPro" id="IPR000757">
    <property type="entry name" value="Beta-glucanase-like"/>
</dbReference>
<dbReference type="Pfam" id="PF26113">
    <property type="entry name" value="GH16_XgeA"/>
    <property type="match status" value="1"/>
</dbReference>
<dbReference type="PANTHER" id="PTHR10963:SF42">
    <property type="entry name" value="PUTATIVE (AFU_ORTHOLOGUE AFUA_5G02280)-RELATED"/>
    <property type="match status" value="1"/>
</dbReference>
<feature type="transmembrane region" description="Helical" evidence="1">
    <location>
        <begin position="60"/>
        <end position="83"/>
    </location>
</feature>
<keyword evidence="1" id="KW-0812">Transmembrane</keyword>
<accession>A0A2C5Y119</accession>
<evidence type="ECO:0000259" key="2">
    <source>
        <dbReference type="PROSITE" id="PS51762"/>
    </source>
</evidence>
<dbReference type="InterPro" id="IPR050546">
    <property type="entry name" value="Glycosyl_Hydrlase_16"/>
</dbReference>
<evidence type="ECO:0000256" key="1">
    <source>
        <dbReference type="SAM" id="Phobius"/>
    </source>
</evidence>
<feature type="domain" description="GH16" evidence="2">
    <location>
        <begin position="93"/>
        <end position="367"/>
    </location>
</feature>
<comment type="caution">
    <text evidence="3">The sequence shown here is derived from an EMBL/GenBank/DDBJ whole genome shotgun (WGS) entry which is preliminary data.</text>
</comment>
<sequence length="415" mass="46048">MPSHVHLGPLPPDAARVVQSHEAQTTKSSSRPYEIVVSSNGRGFIRRARKDKAWWDPGSWPKSVCAAMGFILIILAIVLASALTKDNTPKLYPDYAHIPYTLRETYEGETFFDHFNYFADVDPSHGFVNYLPRPLAKRLNLTYATPSTAIVRVDTSVGPQSIPDASTGRFSVRLESKRKYNGGLFIFDVKHTPYACGAWPALWLTDTSDWPAKGEIDVMEAVNEAKDGNLMSLHTRDGCSMAHAERRMTGIAQNDECDAGKNNNAGCGVATNNTNLAASFGPSHNAAGGSVMALEWRHDGIRIWQFGRNAIPRNLVEKMPNPTVWGTAAADFPNTHCEIASRFQNHSIIVNINLCGDMVHATWKESGCPSICADLVASRPELYKTAYWEFGAFDIYQPTRKRGWPEYLLAQEKKQ</sequence>
<dbReference type="InterPro" id="IPR013320">
    <property type="entry name" value="ConA-like_dom_sf"/>
</dbReference>
<dbReference type="PANTHER" id="PTHR10963">
    <property type="entry name" value="GLYCOSYL HYDROLASE-RELATED"/>
    <property type="match status" value="1"/>
</dbReference>
<keyword evidence="1" id="KW-0472">Membrane</keyword>
<dbReference type="STRING" id="1399860.A0A2C5Y119"/>